<gene>
    <name evidence="1" type="ordered locus">HMPREF0868_1470</name>
</gene>
<sequence>MKNLPLRLQNWWERNLCCLFHVPVGVGATIFLLRLSPHPGLLTLYENDIFDAYYIFKRK</sequence>
<keyword evidence="2" id="KW-1185">Reference proteome</keyword>
<dbReference type="EMBL" id="CP001850">
    <property type="protein sequence ID" value="ADC90464.1"/>
    <property type="molecule type" value="Genomic_DNA"/>
</dbReference>
<dbReference type="KEGG" id="clo:HMPREF0868_1470"/>
<dbReference type="STRING" id="699246.HMPREF0868_1470"/>
<protein>
    <submittedName>
        <fullName evidence="1">Uncharacterized protein</fullName>
    </submittedName>
</protein>
<evidence type="ECO:0000313" key="1">
    <source>
        <dbReference type="EMBL" id="ADC90464.1"/>
    </source>
</evidence>
<reference evidence="2" key="1">
    <citation type="submission" date="2009-12" db="EMBL/GenBank/DDBJ databases">
        <title>Sequence of Clostridiales genomosp. BVAB3 str. UPII9-5.</title>
        <authorList>
            <person name="Madupu R."/>
            <person name="Durkin A.S."/>
            <person name="Torralba M."/>
            <person name="Methe B."/>
            <person name="Sutton G.G."/>
            <person name="Strausberg R.L."/>
            <person name="Nelson K.E."/>
        </authorList>
    </citation>
    <scope>NUCLEOTIDE SEQUENCE [LARGE SCALE GENOMIC DNA]</scope>
    <source>
        <strain evidence="2">UPII9-5</strain>
    </source>
</reference>
<accession>D3QZ40</accession>
<organism evidence="1 2">
    <name type="scientific">Mageeibacillus indolicus (strain UPII9-5)</name>
    <name type="common">Clostridiales genomosp. BVAB3 (strain UPII9-5)</name>
    <dbReference type="NCBI Taxonomy" id="699246"/>
    <lineage>
        <taxon>Bacteria</taxon>
        <taxon>Bacillati</taxon>
        <taxon>Bacillota</taxon>
        <taxon>Clostridia</taxon>
        <taxon>Eubacteriales</taxon>
        <taxon>Oscillospiraceae</taxon>
        <taxon>Mageeibacillus</taxon>
    </lineage>
</organism>
<evidence type="ECO:0000313" key="2">
    <source>
        <dbReference type="Proteomes" id="UP000008234"/>
    </source>
</evidence>
<name>D3QZ40_MAGIU</name>
<dbReference type="Proteomes" id="UP000008234">
    <property type="component" value="Chromosome"/>
</dbReference>
<dbReference type="AlphaFoldDB" id="D3QZ40"/>
<proteinExistence type="predicted"/>
<dbReference type="HOGENOM" id="CLU_2955103_0_0_9"/>